<feature type="non-terminal residue" evidence="2">
    <location>
        <position position="1"/>
    </location>
</feature>
<dbReference type="Proteomes" id="UP000789595">
    <property type="component" value="Unassembled WGS sequence"/>
</dbReference>
<dbReference type="AlphaFoldDB" id="A0A8J2SH38"/>
<dbReference type="InterPro" id="IPR041667">
    <property type="entry name" value="Cupin_8"/>
</dbReference>
<keyword evidence="3" id="KW-1185">Reference proteome</keyword>
<evidence type="ECO:0000313" key="3">
    <source>
        <dbReference type="Proteomes" id="UP000789595"/>
    </source>
</evidence>
<dbReference type="InterPro" id="IPR003347">
    <property type="entry name" value="JmjC_dom"/>
</dbReference>
<feature type="domain" description="JmjC" evidence="1">
    <location>
        <begin position="200"/>
        <end position="364"/>
    </location>
</feature>
<accession>A0A8J2SH38</accession>
<sequence>KSPATRPTSPSKLRSFARRSSRIASSSAVALMGRRGGSGSQSVAKVVAVFLAAFVAVHPPLKLWVPWAAESFVASIIGRPWGWRQHPWQPLADVPVPPTRVNTINATELAAGATVDLTRPLLVRGAATAEALELFSVEALQRPPLGDVVIDYFVDATRSGHLVPDGRARLGDVVRNITLGAPHKIGSQYVVSRHGCCPDRAERAKTLEALLPRPLARALGGERRFSTTALDLSLLTVPLFVAGTPVGARPRTDLHSEPIASVAVQLRGSKRWTLVDAGRSAVVRPRPSPDGRAYFRSALHDSEVDRIEGRYEVETAAGDMLYVPPWTWHAVAYDSTDVSVAASLFHFVPSSFIRNQPAFAAAILPNLAKELVGVKTQ</sequence>
<dbReference type="PROSITE" id="PS51184">
    <property type="entry name" value="JMJC"/>
    <property type="match status" value="1"/>
</dbReference>
<proteinExistence type="predicted"/>
<gene>
    <name evidence="2" type="ORF">PECAL_2P07120</name>
</gene>
<dbReference type="OrthoDB" id="39952at2759"/>
<dbReference type="Gene3D" id="2.60.120.650">
    <property type="entry name" value="Cupin"/>
    <property type="match status" value="1"/>
</dbReference>
<evidence type="ECO:0000313" key="2">
    <source>
        <dbReference type="EMBL" id="CAH0367679.1"/>
    </source>
</evidence>
<evidence type="ECO:0000259" key="1">
    <source>
        <dbReference type="PROSITE" id="PS51184"/>
    </source>
</evidence>
<organism evidence="2 3">
    <name type="scientific">Pelagomonas calceolata</name>
    <dbReference type="NCBI Taxonomy" id="35677"/>
    <lineage>
        <taxon>Eukaryota</taxon>
        <taxon>Sar</taxon>
        <taxon>Stramenopiles</taxon>
        <taxon>Ochrophyta</taxon>
        <taxon>Pelagophyceae</taxon>
        <taxon>Pelagomonadales</taxon>
        <taxon>Pelagomonadaceae</taxon>
        <taxon>Pelagomonas</taxon>
    </lineage>
</organism>
<dbReference type="SUPFAM" id="SSF51197">
    <property type="entry name" value="Clavaminate synthase-like"/>
    <property type="match status" value="1"/>
</dbReference>
<name>A0A8J2SH38_9STRA</name>
<protein>
    <recommendedName>
        <fullName evidence="1">JmjC domain-containing protein</fullName>
    </recommendedName>
</protein>
<dbReference type="EMBL" id="CAKKNE010000002">
    <property type="protein sequence ID" value="CAH0367679.1"/>
    <property type="molecule type" value="Genomic_DNA"/>
</dbReference>
<dbReference type="Pfam" id="PF13621">
    <property type="entry name" value="Cupin_8"/>
    <property type="match status" value="1"/>
</dbReference>
<reference evidence="2" key="1">
    <citation type="submission" date="2021-11" db="EMBL/GenBank/DDBJ databases">
        <authorList>
            <consortium name="Genoscope - CEA"/>
            <person name="William W."/>
        </authorList>
    </citation>
    <scope>NUCLEOTIDE SEQUENCE</scope>
</reference>
<comment type="caution">
    <text evidence="2">The sequence shown here is derived from an EMBL/GenBank/DDBJ whole genome shotgun (WGS) entry which is preliminary data.</text>
</comment>